<reference evidence="3 4" key="1">
    <citation type="submission" date="2023-01" db="EMBL/GenBank/DDBJ databases">
        <title>Genomes from the Australian National Cyanobacteria Reference Collection.</title>
        <authorList>
            <person name="Willis A."/>
            <person name="Lee E.M.F."/>
        </authorList>
    </citation>
    <scope>NUCLEOTIDE SEQUENCE [LARGE SCALE GENOMIC DNA]</scope>
    <source>
        <strain evidence="3 4">CS-549</strain>
    </source>
</reference>
<evidence type="ECO:0000313" key="3">
    <source>
        <dbReference type="EMBL" id="MDB9439846.1"/>
    </source>
</evidence>
<keyword evidence="1" id="KW-0732">Signal</keyword>
<feature type="domain" description="Outer membrane protein beta-barrel" evidence="2">
    <location>
        <begin position="63"/>
        <end position="235"/>
    </location>
</feature>
<comment type="caution">
    <text evidence="3">The sequence shown here is derived from an EMBL/GenBank/DDBJ whole genome shotgun (WGS) entry which is preliminary data.</text>
</comment>
<proteinExistence type="predicted"/>
<dbReference type="SUPFAM" id="SSF56925">
    <property type="entry name" value="OMPA-like"/>
    <property type="match status" value="1"/>
</dbReference>
<gene>
    <name evidence="3" type="ORF">PN497_00380</name>
</gene>
<dbReference type="Pfam" id="PF13505">
    <property type="entry name" value="OMP_b-brl"/>
    <property type="match status" value="1"/>
</dbReference>
<accession>A0ABT4ZKD4</accession>
<evidence type="ECO:0000256" key="1">
    <source>
        <dbReference type="ARBA" id="ARBA00022729"/>
    </source>
</evidence>
<protein>
    <submittedName>
        <fullName evidence="3">Acyloxyacyl hydrolase</fullName>
    </submittedName>
</protein>
<evidence type="ECO:0000313" key="4">
    <source>
        <dbReference type="Proteomes" id="UP001211711"/>
    </source>
</evidence>
<dbReference type="GO" id="GO:0016787">
    <property type="term" value="F:hydrolase activity"/>
    <property type="evidence" value="ECO:0007669"/>
    <property type="project" value="UniProtKB-KW"/>
</dbReference>
<keyword evidence="4" id="KW-1185">Reference proteome</keyword>
<name>A0ABT4ZKD4_9CYAN</name>
<sequence length="238" mass="25132">MLSLISATLLTTSVQAEEVSRKAADLMAQSPLLPTNKQSNSSNLVAQNRDADLFDSSQPGSNYWYLSGSVGGAFPNDLKAENSDLSGSLNLDSAFQYSIAAGYQWKDARAELEVSNASFGVNKGNLNSDSFTATGNVSATTVLVNGYYDIPTGSKFRPYIGAGIGVGLISGKLDDIDLGIGSSFAYQGKVGLQYEVAKKGNAFVEFKYLGISSYKNDAGSDISPPNSYGVSVGYRQGF</sequence>
<dbReference type="EMBL" id="JAQMTI010000006">
    <property type="protein sequence ID" value="MDB9439846.1"/>
    <property type="molecule type" value="Genomic_DNA"/>
</dbReference>
<evidence type="ECO:0000259" key="2">
    <source>
        <dbReference type="Pfam" id="PF13505"/>
    </source>
</evidence>
<dbReference type="Proteomes" id="UP001211711">
    <property type="component" value="Unassembled WGS sequence"/>
</dbReference>
<dbReference type="Gene3D" id="2.40.160.20">
    <property type="match status" value="1"/>
</dbReference>
<dbReference type="InterPro" id="IPR027385">
    <property type="entry name" value="Beta-barrel_OMP"/>
</dbReference>
<keyword evidence="3" id="KW-0378">Hydrolase</keyword>
<organism evidence="3 4">
    <name type="scientific">Sphaerospermopsis kisseleviana CS-549</name>
    <dbReference type="NCBI Taxonomy" id="3021783"/>
    <lineage>
        <taxon>Bacteria</taxon>
        <taxon>Bacillati</taxon>
        <taxon>Cyanobacteriota</taxon>
        <taxon>Cyanophyceae</taxon>
        <taxon>Nostocales</taxon>
        <taxon>Aphanizomenonaceae</taxon>
        <taxon>Sphaerospermopsis</taxon>
        <taxon>Sphaerospermopsis kisseleviana</taxon>
    </lineage>
</organism>
<dbReference type="InterPro" id="IPR011250">
    <property type="entry name" value="OMP/PagP_B-barrel"/>
</dbReference>